<reference evidence="2 3" key="1">
    <citation type="submission" date="2024-04" db="EMBL/GenBank/DDBJ databases">
        <title>Luteolibacter sp. isolated from soil.</title>
        <authorList>
            <person name="An J."/>
        </authorList>
    </citation>
    <scope>NUCLEOTIDE SEQUENCE [LARGE SCALE GENOMIC DNA]</scope>
    <source>
        <strain evidence="2 3">Y139</strain>
    </source>
</reference>
<dbReference type="Proteomes" id="UP001371305">
    <property type="component" value="Unassembled WGS sequence"/>
</dbReference>
<evidence type="ECO:0000313" key="2">
    <source>
        <dbReference type="EMBL" id="MEK7949990.1"/>
    </source>
</evidence>
<keyword evidence="3" id="KW-1185">Reference proteome</keyword>
<dbReference type="CDD" id="cd01283">
    <property type="entry name" value="cytidine_deaminase"/>
    <property type="match status" value="1"/>
</dbReference>
<dbReference type="PANTHER" id="PTHR11644:SF2">
    <property type="entry name" value="CYTIDINE DEAMINASE"/>
    <property type="match status" value="1"/>
</dbReference>
<accession>A0ABU9AQK3</accession>
<protein>
    <submittedName>
        <fullName evidence="2">Cytidine deaminase</fullName>
    </submittedName>
</protein>
<organism evidence="2 3">
    <name type="scientific">Luteolibacter soli</name>
    <dbReference type="NCBI Taxonomy" id="3135280"/>
    <lineage>
        <taxon>Bacteria</taxon>
        <taxon>Pseudomonadati</taxon>
        <taxon>Verrucomicrobiota</taxon>
        <taxon>Verrucomicrobiia</taxon>
        <taxon>Verrucomicrobiales</taxon>
        <taxon>Verrucomicrobiaceae</taxon>
        <taxon>Luteolibacter</taxon>
    </lineage>
</organism>
<name>A0ABU9AQK3_9BACT</name>
<dbReference type="SUPFAM" id="SSF53927">
    <property type="entry name" value="Cytidine deaminase-like"/>
    <property type="match status" value="1"/>
</dbReference>
<dbReference type="RefSeq" id="WP_341403405.1">
    <property type="nucleotide sequence ID" value="NZ_JBBUKT010000002.1"/>
</dbReference>
<comment type="caution">
    <text evidence="2">The sequence shown here is derived from an EMBL/GenBank/DDBJ whole genome shotgun (WGS) entry which is preliminary data.</text>
</comment>
<dbReference type="EMBL" id="JBBUKT010000002">
    <property type="protein sequence ID" value="MEK7949990.1"/>
    <property type="molecule type" value="Genomic_DNA"/>
</dbReference>
<dbReference type="InterPro" id="IPR016193">
    <property type="entry name" value="Cytidine_deaminase-like"/>
</dbReference>
<sequence length="133" mass="14358">MNPRHQELINAAKPLVRNLILGRSDHDAASVASAIRSSTGAIYTGVCIHLSCGLGFCAEHAAAAEMIKAGETQIESIVAVAEDRILTPCGRCREFLAQIDPRNANAMVILGDDRAVRLVDLLPHHWLQLTPLI</sequence>
<proteinExistence type="inferred from homology"/>
<evidence type="ECO:0000256" key="1">
    <source>
        <dbReference type="ARBA" id="ARBA00006576"/>
    </source>
</evidence>
<evidence type="ECO:0000313" key="3">
    <source>
        <dbReference type="Proteomes" id="UP001371305"/>
    </source>
</evidence>
<dbReference type="PANTHER" id="PTHR11644">
    <property type="entry name" value="CYTIDINE DEAMINASE"/>
    <property type="match status" value="1"/>
</dbReference>
<dbReference type="InterPro" id="IPR050202">
    <property type="entry name" value="Cyt/Deoxycyt_deaminase"/>
</dbReference>
<gene>
    <name evidence="2" type="ORF">WKV53_05770</name>
</gene>
<comment type="similarity">
    <text evidence="1">Belongs to the cytidine and deoxycytidylate deaminase family.</text>
</comment>
<dbReference type="Gene3D" id="3.40.140.10">
    <property type="entry name" value="Cytidine Deaminase, domain 2"/>
    <property type="match status" value="1"/>
</dbReference>